<evidence type="ECO:0000259" key="2">
    <source>
        <dbReference type="Pfam" id="PF01408"/>
    </source>
</evidence>
<dbReference type="Gene3D" id="3.40.50.720">
    <property type="entry name" value="NAD(P)-binding Rossmann-like Domain"/>
    <property type="match status" value="1"/>
</dbReference>
<reference evidence="4 5" key="1">
    <citation type="submission" date="2021-05" db="EMBL/GenBank/DDBJ databases">
        <title>Novel Bacillus species.</title>
        <authorList>
            <person name="Liu G."/>
        </authorList>
    </citation>
    <scope>NUCLEOTIDE SEQUENCE [LARGE SCALE GENOMIC DNA]</scope>
    <source>
        <strain evidence="4 5">FJAT-49732</strain>
    </source>
</reference>
<feature type="domain" description="Gfo/Idh/MocA-like oxidoreductase C-terminal" evidence="3">
    <location>
        <begin position="140"/>
        <end position="357"/>
    </location>
</feature>
<dbReference type="PANTHER" id="PTHR43249:SF1">
    <property type="entry name" value="D-GLUCOSIDE 3-DEHYDROGENASE"/>
    <property type="match status" value="1"/>
</dbReference>
<dbReference type="SUPFAM" id="SSF51735">
    <property type="entry name" value="NAD(P)-binding Rossmann-fold domains"/>
    <property type="match status" value="1"/>
</dbReference>
<dbReference type="Proteomes" id="UP000682713">
    <property type="component" value="Unassembled WGS sequence"/>
</dbReference>
<dbReference type="PANTHER" id="PTHR43249">
    <property type="entry name" value="UDP-N-ACETYL-2-AMINO-2-DEOXY-D-GLUCURONATE OXIDASE"/>
    <property type="match status" value="1"/>
</dbReference>
<feature type="domain" description="Gfo/Idh/MocA-like oxidoreductase N-terminal" evidence="2">
    <location>
        <begin position="5"/>
        <end position="127"/>
    </location>
</feature>
<evidence type="ECO:0000259" key="3">
    <source>
        <dbReference type="Pfam" id="PF02894"/>
    </source>
</evidence>
<dbReference type="Pfam" id="PF02894">
    <property type="entry name" value="GFO_IDH_MocA_C"/>
    <property type="match status" value="1"/>
</dbReference>
<dbReference type="AlphaFoldDB" id="A0A942TLS8"/>
<organism evidence="4 5">
    <name type="scientific">Lederbergia citrisecunda</name>
    <dbReference type="NCBI Taxonomy" id="2833583"/>
    <lineage>
        <taxon>Bacteria</taxon>
        <taxon>Bacillati</taxon>
        <taxon>Bacillota</taxon>
        <taxon>Bacilli</taxon>
        <taxon>Bacillales</taxon>
        <taxon>Bacillaceae</taxon>
        <taxon>Lederbergia</taxon>
    </lineage>
</organism>
<evidence type="ECO:0000256" key="1">
    <source>
        <dbReference type="ARBA" id="ARBA00010928"/>
    </source>
</evidence>
<dbReference type="EMBL" id="JAGYPJ010000001">
    <property type="protein sequence ID" value="MBS4200520.1"/>
    <property type="molecule type" value="Genomic_DNA"/>
</dbReference>
<evidence type="ECO:0000313" key="5">
    <source>
        <dbReference type="Proteomes" id="UP000682713"/>
    </source>
</evidence>
<proteinExistence type="inferred from homology"/>
<keyword evidence="5" id="KW-1185">Reference proteome</keyword>
<gene>
    <name evidence="4" type="ORF">KHA93_12855</name>
</gene>
<dbReference type="SUPFAM" id="SSF55347">
    <property type="entry name" value="Glyceraldehyde-3-phosphate dehydrogenase-like, C-terminal domain"/>
    <property type="match status" value="1"/>
</dbReference>
<dbReference type="Gene3D" id="3.30.360.10">
    <property type="entry name" value="Dihydrodipicolinate Reductase, domain 2"/>
    <property type="match status" value="1"/>
</dbReference>
<dbReference type="InterPro" id="IPR000683">
    <property type="entry name" value="Gfo/Idh/MocA-like_OxRdtase_N"/>
</dbReference>
<dbReference type="RefSeq" id="WP_213111092.1">
    <property type="nucleotide sequence ID" value="NZ_JAGYPJ010000001.1"/>
</dbReference>
<dbReference type="GO" id="GO:0000166">
    <property type="term" value="F:nucleotide binding"/>
    <property type="evidence" value="ECO:0007669"/>
    <property type="project" value="InterPro"/>
</dbReference>
<comment type="caution">
    <text evidence="4">The sequence shown here is derived from an EMBL/GenBank/DDBJ whole genome shotgun (WGS) entry which is preliminary data.</text>
</comment>
<dbReference type="InterPro" id="IPR052515">
    <property type="entry name" value="Gfo/Idh/MocA_Oxidoreductase"/>
</dbReference>
<dbReference type="InterPro" id="IPR004104">
    <property type="entry name" value="Gfo/Idh/MocA-like_OxRdtase_C"/>
</dbReference>
<name>A0A942TLS8_9BACI</name>
<comment type="similarity">
    <text evidence="1">Belongs to the Gfo/Idh/MocA family.</text>
</comment>
<dbReference type="Pfam" id="PF01408">
    <property type="entry name" value="GFO_IDH_MocA"/>
    <property type="match status" value="1"/>
</dbReference>
<evidence type="ECO:0000313" key="4">
    <source>
        <dbReference type="EMBL" id="MBS4200520.1"/>
    </source>
</evidence>
<dbReference type="InterPro" id="IPR036291">
    <property type="entry name" value="NAD(P)-bd_dom_sf"/>
</dbReference>
<protein>
    <submittedName>
        <fullName evidence="4">Gfo/Idh/MocA family oxidoreductase</fullName>
    </submittedName>
</protein>
<accession>A0A942TLS8</accession>
<sequence length="364" mass="39742">MTEKVRVAIVGCGGIANGKHMPSLSKVKQAEMVAFCDIEVEKAEKAAAQYGVEGAKVYSDYKELLADGSFDVVHVCTPNSSHAEISIAAMEAGKHVMCEKPMAKTTEEARQMVETSKRTGQKLTIGYNNRFRPDSLHLHKLCERGDLGEVYYAKAHAIRRRAVPTWGVFLDEEKQGGGPLIDIGTHALDLTLWMMNNYKPKAVLGTTYHKLGQKENAANAFGSWDPAKFTVEDSAFGFITMENGATIVLESSWALNTLDVDEAKVSLSGTEAGADMKDGLRINGEDNSKLYTTKVDLGPGGVAFYDGSVETDADIEARQWIESIINDTEPLVKPEEAFVVTQILEAIYESAKTGKAVYLEEVFA</sequence>